<dbReference type="SUPFAM" id="SSF54373">
    <property type="entry name" value="FAD-linked reductases, C-terminal domain"/>
    <property type="match status" value="1"/>
</dbReference>
<evidence type="ECO:0000256" key="2">
    <source>
        <dbReference type="PIRSR" id="PIRSR000137-2"/>
    </source>
</evidence>
<dbReference type="Gene3D" id="3.30.560.10">
    <property type="entry name" value="Glucose Oxidase, domain 3"/>
    <property type="match status" value="1"/>
</dbReference>
<evidence type="ECO:0000256" key="3">
    <source>
        <dbReference type="RuleBase" id="RU003968"/>
    </source>
</evidence>
<keyword evidence="2 3" id="KW-0274">FAD</keyword>
<dbReference type="PANTHER" id="PTHR11552:SF217">
    <property type="entry name" value="GLUCOSE DEHYDROGENASE [FAD, QUINONE]"/>
    <property type="match status" value="1"/>
</dbReference>
<sequence>MRRNPDICPCPMSEYGPSMASHCGSQFMVFMTILEAFVNGRCDLVDPCNRVKSTSDLDEDYDFVVVGGGTAGSVVASRLSENPQWKILLIEAGGDEPTPSAVPAWFAAYWGKPETDWNYYTEKQTKACLSTGGNCYWPRGKVLGGTSVINGMMYLRGHPADYNGWADNGAIGWSWKDVLPYFLKSEDNKEIRSVASPQYHNVGGPLPIQRFRYCPEFIKDIINASGELGYPPTNDLNGETITGFTLAQAFNNYGSRISTARAYLRPASKRSNLVVLLKAHVSRIIFDPDRSKVTGVEYIQNGNKLNVGVKKEVILSAGTINSPQILLLSGIGSKATLRKFGIPTIQDLPGVGNNLQNHVGLSLHFTLTKEPDIPELSWVSAMEYVKYRRGPLSATGLSQGVGIINSPLAPQHGNHPDVQYFFYGYQAGCSNGAIVNFRRVKAKRQIIISPIALQPRSRGFLTLSSTDPFDPPIMQPNYFDDEHELNVLVEASKIAYQLANTTSLRKKYGIIPTKGYAAECGDSQQPTNDFFRCVAQRYTEPENHQIGTCKIGTNDDRLAVVDQELKVYGIEGLRVVDASVMPTLPTSNTQAAVVMIAERGAEFVSNTYH</sequence>
<dbReference type="Pfam" id="PF05199">
    <property type="entry name" value="GMC_oxred_C"/>
    <property type="match status" value="1"/>
</dbReference>
<dbReference type="InterPro" id="IPR000172">
    <property type="entry name" value="GMC_OxRdtase_N"/>
</dbReference>
<evidence type="ECO:0000313" key="6">
    <source>
        <dbReference type="EMBL" id="CAK1541633.1"/>
    </source>
</evidence>
<dbReference type="Gene3D" id="3.50.50.60">
    <property type="entry name" value="FAD/NAD(P)-binding domain"/>
    <property type="match status" value="1"/>
</dbReference>
<organism evidence="6 7">
    <name type="scientific">Leptosia nina</name>
    <dbReference type="NCBI Taxonomy" id="320188"/>
    <lineage>
        <taxon>Eukaryota</taxon>
        <taxon>Metazoa</taxon>
        <taxon>Ecdysozoa</taxon>
        <taxon>Arthropoda</taxon>
        <taxon>Hexapoda</taxon>
        <taxon>Insecta</taxon>
        <taxon>Pterygota</taxon>
        <taxon>Neoptera</taxon>
        <taxon>Endopterygota</taxon>
        <taxon>Lepidoptera</taxon>
        <taxon>Glossata</taxon>
        <taxon>Ditrysia</taxon>
        <taxon>Papilionoidea</taxon>
        <taxon>Pieridae</taxon>
        <taxon>Pierinae</taxon>
        <taxon>Leptosia</taxon>
    </lineage>
</organism>
<dbReference type="GO" id="GO:0050660">
    <property type="term" value="F:flavin adenine dinucleotide binding"/>
    <property type="evidence" value="ECO:0007669"/>
    <property type="project" value="InterPro"/>
</dbReference>
<evidence type="ECO:0000313" key="7">
    <source>
        <dbReference type="Proteomes" id="UP001497472"/>
    </source>
</evidence>
<protein>
    <recommendedName>
        <fullName evidence="4 5">Glucose-methanol-choline oxidoreductase N-terminal domain-containing protein</fullName>
    </recommendedName>
</protein>
<keyword evidence="7" id="KW-1185">Reference proteome</keyword>
<feature type="domain" description="Glucose-methanol-choline oxidoreductase N-terminal" evidence="4">
    <location>
        <begin position="140"/>
        <end position="163"/>
    </location>
</feature>
<keyword evidence="3" id="KW-0285">Flavoprotein</keyword>
<proteinExistence type="inferred from homology"/>
<comment type="similarity">
    <text evidence="1 3">Belongs to the GMC oxidoreductase family.</text>
</comment>
<feature type="binding site" evidence="2">
    <location>
        <position position="142"/>
    </location>
    <ligand>
        <name>FAD</name>
        <dbReference type="ChEBI" id="CHEBI:57692"/>
    </ligand>
</feature>
<dbReference type="PIRSF" id="PIRSF000137">
    <property type="entry name" value="Alcohol_oxidase"/>
    <property type="match status" value="1"/>
</dbReference>
<dbReference type="EMBL" id="CAVLEF010000002">
    <property type="protein sequence ID" value="CAK1541633.1"/>
    <property type="molecule type" value="Genomic_DNA"/>
</dbReference>
<evidence type="ECO:0000259" key="4">
    <source>
        <dbReference type="PROSITE" id="PS00623"/>
    </source>
</evidence>
<dbReference type="Proteomes" id="UP001497472">
    <property type="component" value="Unassembled WGS sequence"/>
</dbReference>
<accession>A0AAV1IWU6</accession>
<evidence type="ECO:0000259" key="5">
    <source>
        <dbReference type="PROSITE" id="PS00624"/>
    </source>
</evidence>
<dbReference type="InterPro" id="IPR007867">
    <property type="entry name" value="GMC_OxRtase_C"/>
</dbReference>
<feature type="binding site" evidence="2">
    <location>
        <position position="281"/>
    </location>
    <ligand>
        <name>FAD</name>
        <dbReference type="ChEBI" id="CHEBI:57692"/>
    </ligand>
</feature>
<feature type="binding site" evidence="2">
    <location>
        <position position="146"/>
    </location>
    <ligand>
        <name>FAD</name>
        <dbReference type="ChEBI" id="CHEBI:57692"/>
    </ligand>
</feature>
<dbReference type="PROSITE" id="PS00623">
    <property type="entry name" value="GMC_OXRED_1"/>
    <property type="match status" value="1"/>
</dbReference>
<dbReference type="InterPro" id="IPR036188">
    <property type="entry name" value="FAD/NAD-bd_sf"/>
</dbReference>
<comment type="cofactor">
    <cofactor evidence="2">
        <name>FAD</name>
        <dbReference type="ChEBI" id="CHEBI:57692"/>
    </cofactor>
</comment>
<evidence type="ECO:0000256" key="1">
    <source>
        <dbReference type="ARBA" id="ARBA00010790"/>
    </source>
</evidence>
<dbReference type="PROSITE" id="PS00624">
    <property type="entry name" value="GMC_OXRED_2"/>
    <property type="match status" value="1"/>
</dbReference>
<comment type="caution">
    <text evidence="6">The sequence shown here is derived from an EMBL/GenBank/DDBJ whole genome shotgun (WGS) entry which is preliminary data.</text>
</comment>
<dbReference type="GO" id="GO:0016614">
    <property type="term" value="F:oxidoreductase activity, acting on CH-OH group of donors"/>
    <property type="evidence" value="ECO:0007669"/>
    <property type="project" value="InterPro"/>
</dbReference>
<dbReference type="InterPro" id="IPR012132">
    <property type="entry name" value="GMC_OxRdtase"/>
</dbReference>
<dbReference type="AlphaFoldDB" id="A0AAV1IWU6"/>
<name>A0AAV1IWU6_9NEOP</name>
<dbReference type="PANTHER" id="PTHR11552">
    <property type="entry name" value="GLUCOSE-METHANOL-CHOLINE GMC OXIDOREDUCTASE"/>
    <property type="match status" value="1"/>
</dbReference>
<dbReference type="Pfam" id="PF00732">
    <property type="entry name" value="GMC_oxred_N"/>
    <property type="match status" value="1"/>
</dbReference>
<dbReference type="SUPFAM" id="SSF51905">
    <property type="entry name" value="FAD/NAD(P)-binding domain"/>
    <property type="match status" value="1"/>
</dbReference>
<gene>
    <name evidence="6" type="ORF">LNINA_LOCUS1597</name>
</gene>
<reference evidence="6 7" key="1">
    <citation type="submission" date="2023-11" db="EMBL/GenBank/DDBJ databases">
        <authorList>
            <person name="Okamura Y."/>
        </authorList>
    </citation>
    <scope>NUCLEOTIDE SEQUENCE [LARGE SCALE GENOMIC DNA]</scope>
</reference>
<feature type="domain" description="Glucose-methanol-choline oxidoreductase N-terminal" evidence="5">
    <location>
        <begin position="318"/>
        <end position="332"/>
    </location>
</feature>